<gene>
    <name evidence="1" type="ORF">BSTOLATCC_MIC14273</name>
</gene>
<evidence type="ECO:0000313" key="2">
    <source>
        <dbReference type="Proteomes" id="UP001162131"/>
    </source>
</evidence>
<evidence type="ECO:0000313" key="1">
    <source>
        <dbReference type="EMBL" id="CAG9315518.1"/>
    </source>
</evidence>
<dbReference type="Proteomes" id="UP001162131">
    <property type="component" value="Unassembled WGS sequence"/>
</dbReference>
<reference evidence="1" key="1">
    <citation type="submission" date="2021-09" db="EMBL/GenBank/DDBJ databases">
        <authorList>
            <consortium name="AG Swart"/>
            <person name="Singh M."/>
            <person name="Singh A."/>
            <person name="Seah K."/>
            <person name="Emmerich C."/>
        </authorList>
    </citation>
    <scope>NUCLEOTIDE SEQUENCE</scope>
    <source>
        <strain evidence="1">ATCC30299</strain>
    </source>
</reference>
<dbReference type="EMBL" id="CAJZBQ010000014">
    <property type="protein sequence ID" value="CAG9315518.1"/>
    <property type="molecule type" value="Genomic_DNA"/>
</dbReference>
<comment type="caution">
    <text evidence="1">The sequence shown here is derived from an EMBL/GenBank/DDBJ whole genome shotgun (WGS) entry which is preliminary data.</text>
</comment>
<proteinExistence type="predicted"/>
<organism evidence="1 2">
    <name type="scientific">Blepharisma stoltei</name>
    <dbReference type="NCBI Taxonomy" id="1481888"/>
    <lineage>
        <taxon>Eukaryota</taxon>
        <taxon>Sar</taxon>
        <taxon>Alveolata</taxon>
        <taxon>Ciliophora</taxon>
        <taxon>Postciliodesmatophora</taxon>
        <taxon>Heterotrichea</taxon>
        <taxon>Heterotrichida</taxon>
        <taxon>Blepharismidae</taxon>
        <taxon>Blepharisma</taxon>
    </lineage>
</organism>
<keyword evidence="2" id="KW-1185">Reference proteome</keyword>
<dbReference type="AlphaFoldDB" id="A0AAU9IQS5"/>
<name>A0AAU9IQS5_9CILI</name>
<sequence length="95" mass="11230">MDINFSQQQPNMNPNQFQISSHGFIKPNLPDRSNVIECDVCKANKEVDNFNILYPGHKVCDICRIKNMQQCIICQRYYWRNDKEMLDIISISFNN</sequence>
<protein>
    <submittedName>
        <fullName evidence="1">Uncharacterized protein</fullName>
    </submittedName>
</protein>
<accession>A0AAU9IQS5</accession>